<organism evidence="2 3">
    <name type="scientific">Araneus ventricosus</name>
    <name type="common">Orbweaver spider</name>
    <name type="synonym">Epeira ventricosa</name>
    <dbReference type="NCBI Taxonomy" id="182803"/>
    <lineage>
        <taxon>Eukaryota</taxon>
        <taxon>Metazoa</taxon>
        <taxon>Ecdysozoa</taxon>
        <taxon>Arthropoda</taxon>
        <taxon>Chelicerata</taxon>
        <taxon>Arachnida</taxon>
        <taxon>Araneae</taxon>
        <taxon>Araneomorphae</taxon>
        <taxon>Entelegynae</taxon>
        <taxon>Araneoidea</taxon>
        <taxon>Araneidae</taxon>
        <taxon>Araneus</taxon>
    </lineage>
</organism>
<accession>A0A4Y2EB25</accession>
<evidence type="ECO:0000259" key="1">
    <source>
        <dbReference type="Pfam" id="PF11977"/>
    </source>
</evidence>
<evidence type="ECO:0000313" key="3">
    <source>
        <dbReference type="Proteomes" id="UP000499080"/>
    </source>
</evidence>
<name>A0A4Y2EB25_ARAVE</name>
<protein>
    <recommendedName>
        <fullName evidence="1">RNase NYN domain-containing protein</fullName>
    </recommendedName>
</protein>
<sequence>MDLLKKKDSIPDIKITGSKNKTFVNCHVNNVAINILTAQIPVPPSHTADHQQSLDRNSTIVIDGNDVGLQFGGGIYFDWLGIYIALNKLTNYKNTVAFVPDFRRNHRFGARFTINCHLISELEARGKLVYTPNPNLEERRVLLHNSFILDFISKNESILISNAHYLETHGNSLLEQFIKQKTVNYLFVGQNFITSPANPNGRNFSF</sequence>
<reference evidence="2 3" key="1">
    <citation type="journal article" date="2019" name="Sci. Rep.">
        <title>Orb-weaving spider Araneus ventricosus genome elucidates the spidroin gene catalogue.</title>
        <authorList>
            <person name="Kono N."/>
            <person name="Nakamura H."/>
            <person name="Ohtoshi R."/>
            <person name="Moran D.A.P."/>
            <person name="Shinohara A."/>
            <person name="Yoshida Y."/>
            <person name="Fujiwara M."/>
            <person name="Mori M."/>
            <person name="Tomita M."/>
            <person name="Arakawa K."/>
        </authorList>
    </citation>
    <scope>NUCLEOTIDE SEQUENCE [LARGE SCALE GENOMIC DNA]</scope>
</reference>
<feature type="domain" description="RNase NYN" evidence="1">
    <location>
        <begin position="58"/>
        <end position="203"/>
    </location>
</feature>
<dbReference type="EMBL" id="BGPR01000539">
    <property type="protein sequence ID" value="GBM25499.1"/>
    <property type="molecule type" value="Genomic_DNA"/>
</dbReference>
<dbReference type="Proteomes" id="UP000499080">
    <property type="component" value="Unassembled WGS sequence"/>
</dbReference>
<keyword evidence="3" id="KW-1185">Reference proteome</keyword>
<dbReference type="Gene3D" id="3.40.50.11980">
    <property type="match status" value="1"/>
</dbReference>
<proteinExistence type="predicted"/>
<dbReference type="AlphaFoldDB" id="A0A4Y2EB25"/>
<dbReference type="Pfam" id="PF11977">
    <property type="entry name" value="RNase_Zc3h12a"/>
    <property type="match status" value="1"/>
</dbReference>
<evidence type="ECO:0000313" key="2">
    <source>
        <dbReference type="EMBL" id="GBM25499.1"/>
    </source>
</evidence>
<comment type="caution">
    <text evidence="2">The sequence shown here is derived from an EMBL/GenBank/DDBJ whole genome shotgun (WGS) entry which is preliminary data.</text>
</comment>
<gene>
    <name evidence="2" type="ORF">AVEN_62254_1</name>
</gene>
<dbReference type="InterPro" id="IPR021869">
    <property type="entry name" value="RNase_Zc3h12_NYN"/>
</dbReference>